<dbReference type="GeneID" id="9521753"/>
<accession>D4ATS4</accession>
<dbReference type="AlphaFoldDB" id="D4ATS4"/>
<dbReference type="HOGENOM" id="CLU_083105_0_0_1"/>
<evidence type="ECO:0000256" key="1">
    <source>
        <dbReference type="SAM" id="Phobius"/>
    </source>
</evidence>
<organism evidence="2 3">
    <name type="scientific">Arthroderma benhamiae (strain ATCC MYA-4681 / CBS 112371)</name>
    <name type="common">Trichophyton mentagrophytes</name>
    <dbReference type="NCBI Taxonomy" id="663331"/>
    <lineage>
        <taxon>Eukaryota</taxon>
        <taxon>Fungi</taxon>
        <taxon>Dikarya</taxon>
        <taxon>Ascomycota</taxon>
        <taxon>Pezizomycotina</taxon>
        <taxon>Eurotiomycetes</taxon>
        <taxon>Eurotiomycetidae</taxon>
        <taxon>Onygenales</taxon>
        <taxon>Arthrodermataceae</taxon>
        <taxon>Trichophyton</taxon>
    </lineage>
</organism>
<keyword evidence="3" id="KW-1185">Reference proteome</keyword>
<dbReference type="OrthoDB" id="4172146at2759"/>
<gene>
    <name evidence="2" type="ORF">ARB_07640</name>
</gene>
<name>D4ATS4_ARTBC</name>
<keyword evidence="1" id="KW-0812">Transmembrane</keyword>
<sequence length="262" mass="30794">MEIEGLLQFARNHVLLFAGGCIILILLSTSMNFEQLFDRMHMYEISNKIRQKKIAIQPKNEREKDCDWLVERLYLVQRLHKWRQRQIFLREIIIEYITQGKIDKISNLDNWGPRDWQHKLSNEANEAWALTNEWHDLHQRKPKGPRVRLRDNYISQIYKTLLDNPTKHLSQQSLVEACEARGGCCARACQCCMRPRGQYPNKRLYYAHCTLFCGCCVRSRGFVLHKEEQCKDCGELSDDCEGLSDISDTPFPIEGSGWFKVL</sequence>
<proteinExistence type="predicted"/>
<dbReference type="EMBL" id="ABSU01000009">
    <property type="protein sequence ID" value="EFE33693.1"/>
    <property type="molecule type" value="Genomic_DNA"/>
</dbReference>
<keyword evidence="1" id="KW-0472">Membrane</keyword>
<protein>
    <submittedName>
        <fullName evidence="2">Uncharacterized protein</fullName>
    </submittedName>
</protein>
<reference evidence="3" key="1">
    <citation type="journal article" date="2011" name="Genome Biol.">
        <title>Comparative and functional genomics provide insights into the pathogenicity of dermatophytic fungi.</title>
        <authorList>
            <person name="Burmester A."/>
            <person name="Shelest E."/>
            <person name="Gloeckner G."/>
            <person name="Heddergott C."/>
            <person name="Schindler S."/>
            <person name="Staib P."/>
            <person name="Heidel A."/>
            <person name="Felder M."/>
            <person name="Petzold A."/>
            <person name="Szafranski K."/>
            <person name="Feuermann M."/>
            <person name="Pedruzzi I."/>
            <person name="Priebe S."/>
            <person name="Groth M."/>
            <person name="Winkler R."/>
            <person name="Li W."/>
            <person name="Kniemeyer O."/>
            <person name="Schroeckh V."/>
            <person name="Hertweck C."/>
            <person name="Hube B."/>
            <person name="White T.C."/>
            <person name="Platzer M."/>
            <person name="Guthke R."/>
            <person name="Heitman J."/>
            <person name="Woestemeyer J."/>
            <person name="Zipfel P.F."/>
            <person name="Monod M."/>
            <person name="Brakhage A.A."/>
        </authorList>
    </citation>
    <scope>NUCLEOTIDE SEQUENCE [LARGE SCALE GENOMIC DNA]</scope>
    <source>
        <strain evidence="3">ATCC MYA-4681 / CBS 112371</strain>
    </source>
</reference>
<feature type="transmembrane region" description="Helical" evidence="1">
    <location>
        <begin position="14"/>
        <end position="33"/>
    </location>
</feature>
<dbReference type="KEGG" id="abe:ARB_07640"/>
<dbReference type="OMA" id="NEWHDLH"/>
<comment type="caution">
    <text evidence="2">The sequence shown here is derived from an EMBL/GenBank/DDBJ whole genome shotgun (WGS) entry which is preliminary data.</text>
</comment>
<dbReference type="RefSeq" id="XP_003014333.1">
    <property type="nucleotide sequence ID" value="XM_003014287.1"/>
</dbReference>
<keyword evidence="1" id="KW-1133">Transmembrane helix</keyword>
<evidence type="ECO:0000313" key="3">
    <source>
        <dbReference type="Proteomes" id="UP000008866"/>
    </source>
</evidence>
<evidence type="ECO:0000313" key="2">
    <source>
        <dbReference type="EMBL" id="EFE33693.1"/>
    </source>
</evidence>
<dbReference type="Proteomes" id="UP000008866">
    <property type="component" value="Unassembled WGS sequence"/>
</dbReference>
<dbReference type="eggNOG" id="ENOG502RPFI">
    <property type="taxonomic scope" value="Eukaryota"/>
</dbReference>